<dbReference type="InterPro" id="IPR000644">
    <property type="entry name" value="CBS_dom"/>
</dbReference>
<sequence length="593" mass="67572">MTVETYMSKKVISINEEETIERALDIFKKYNFSYIPVVDDMNRFLGVVSEKDVLGIENWKANIKSIISSDYIKVCMETPKSDMIKIFLENPRFSIIYVVDRKGILVGLVTRNDILKLLASGDIFFNNNTLFDENISNIFNNPYLKKLLNCLHEGVIVVDNNTKVIFANRAYSRILGVQPHKVLNRFLSEIEPEAKIIQVLKTGVPMFEQTINIKSLGTIIVANITPLKMDEKIIGAISTFSDITEIISIANQLEKATFLNDFLAKELKEDTPLPESFKGIIGSSKKLKKELVIAARVAKTDSSVLILGESGTGKELVAKAIHDSSSRRDKPFVKINCAAVPDNLIESELFGYEDGAFTGAKKGGKIGKIEQADGGTLFLDEIGDMPLFMQPKLLRFLQEKEFEKVGGIKTQRVDVRIIAATNRDLEEMVKNKQFREDLFYRVNVFTINLPPLRERRIDIVSLIKHYTKVYNDKYEKNTDFSKECLEVFLKYEWPGNIRELKNVIEHAIVMSDDSIITLDKLPRYFKNLSDKQDEKLPVPPTKIKKLNDIIKDVEKQAIIKALDISGQNKSRAIELLGISRRTFYKKMKEYNIQ</sequence>
<dbReference type="SMART" id="SM00382">
    <property type="entry name" value="AAA"/>
    <property type="match status" value="1"/>
</dbReference>
<dbReference type="InterPro" id="IPR002197">
    <property type="entry name" value="HTH_Fis"/>
</dbReference>
<dbReference type="Pfam" id="PF13426">
    <property type="entry name" value="PAS_9"/>
    <property type="match status" value="1"/>
</dbReference>
<dbReference type="PROSITE" id="PS00676">
    <property type="entry name" value="SIGMA54_INTERACT_2"/>
    <property type="match status" value="1"/>
</dbReference>
<evidence type="ECO:0000256" key="3">
    <source>
        <dbReference type="ARBA" id="ARBA00023015"/>
    </source>
</evidence>
<dbReference type="GO" id="GO:0006355">
    <property type="term" value="P:regulation of DNA-templated transcription"/>
    <property type="evidence" value="ECO:0007669"/>
    <property type="project" value="InterPro"/>
</dbReference>
<dbReference type="Gene3D" id="3.30.450.20">
    <property type="entry name" value="PAS domain"/>
    <property type="match status" value="1"/>
</dbReference>
<dbReference type="SUPFAM" id="SSF52540">
    <property type="entry name" value="P-loop containing nucleoside triphosphate hydrolases"/>
    <property type="match status" value="1"/>
</dbReference>
<dbReference type="FunFam" id="3.40.50.300:FF:000006">
    <property type="entry name" value="DNA-binding transcriptional regulator NtrC"/>
    <property type="match status" value="1"/>
</dbReference>
<gene>
    <name evidence="10" type="primary">atoC_8</name>
    <name evidence="10" type="ORF">H0A61_01514</name>
</gene>
<dbReference type="GO" id="GO:0005524">
    <property type="term" value="F:ATP binding"/>
    <property type="evidence" value="ECO:0007669"/>
    <property type="project" value="UniProtKB-KW"/>
</dbReference>
<dbReference type="InterPro" id="IPR046342">
    <property type="entry name" value="CBS_dom_sf"/>
</dbReference>
<dbReference type="NCBIfam" id="TIGR00229">
    <property type="entry name" value="sensory_box"/>
    <property type="match status" value="1"/>
</dbReference>
<dbReference type="PROSITE" id="PS50112">
    <property type="entry name" value="PAS"/>
    <property type="match status" value="1"/>
</dbReference>
<dbReference type="CDD" id="cd02205">
    <property type="entry name" value="CBS_pair_SF"/>
    <property type="match status" value="1"/>
</dbReference>
<dbReference type="PROSITE" id="PS00688">
    <property type="entry name" value="SIGMA54_INTERACT_3"/>
    <property type="match status" value="1"/>
</dbReference>
<dbReference type="Pfam" id="PF25601">
    <property type="entry name" value="AAA_lid_14"/>
    <property type="match status" value="1"/>
</dbReference>
<dbReference type="SUPFAM" id="SSF46689">
    <property type="entry name" value="Homeodomain-like"/>
    <property type="match status" value="1"/>
</dbReference>
<dbReference type="InterPro" id="IPR058031">
    <property type="entry name" value="AAA_lid_NorR"/>
</dbReference>
<dbReference type="PROSITE" id="PS00675">
    <property type="entry name" value="SIGMA54_INTERACT_1"/>
    <property type="match status" value="1"/>
</dbReference>
<dbReference type="Pfam" id="PF00571">
    <property type="entry name" value="CBS"/>
    <property type="match status" value="2"/>
</dbReference>
<dbReference type="InterPro" id="IPR009057">
    <property type="entry name" value="Homeodomain-like_sf"/>
</dbReference>
<feature type="domain" description="PAS" evidence="8">
    <location>
        <begin position="140"/>
        <end position="193"/>
    </location>
</feature>
<dbReference type="Gene3D" id="3.40.50.300">
    <property type="entry name" value="P-loop containing nucleotide triphosphate hydrolases"/>
    <property type="match status" value="1"/>
</dbReference>
<organism evidence="10 11">
    <name type="scientific">Koleobacter methoxysyntrophicus</name>
    <dbReference type="NCBI Taxonomy" id="2751313"/>
    <lineage>
        <taxon>Bacteria</taxon>
        <taxon>Bacillati</taxon>
        <taxon>Bacillota</taxon>
        <taxon>Clostridia</taxon>
        <taxon>Koleobacterales</taxon>
        <taxon>Koleobacteraceae</taxon>
        <taxon>Koleobacter</taxon>
    </lineage>
</organism>
<feature type="domain" description="CBS" evidence="9">
    <location>
        <begin position="67"/>
        <end position="124"/>
    </location>
</feature>
<evidence type="ECO:0000256" key="6">
    <source>
        <dbReference type="PROSITE-ProRule" id="PRU00703"/>
    </source>
</evidence>
<name>A0A8A0RL82_9FIRM</name>
<dbReference type="CDD" id="cd00009">
    <property type="entry name" value="AAA"/>
    <property type="match status" value="1"/>
</dbReference>
<dbReference type="InterPro" id="IPR003593">
    <property type="entry name" value="AAA+_ATPase"/>
</dbReference>
<keyword evidence="5" id="KW-0804">Transcription</keyword>
<dbReference type="SUPFAM" id="SSF54631">
    <property type="entry name" value="CBS-domain pair"/>
    <property type="match status" value="1"/>
</dbReference>
<dbReference type="GO" id="GO:0043565">
    <property type="term" value="F:sequence-specific DNA binding"/>
    <property type="evidence" value="ECO:0007669"/>
    <property type="project" value="InterPro"/>
</dbReference>
<protein>
    <submittedName>
        <fullName evidence="10">Regulatory protein AtoC</fullName>
    </submittedName>
</protein>
<feature type="domain" description="CBS" evidence="9">
    <location>
        <begin position="7"/>
        <end position="65"/>
    </location>
</feature>
<dbReference type="InterPro" id="IPR035965">
    <property type="entry name" value="PAS-like_dom_sf"/>
</dbReference>
<dbReference type="SUPFAM" id="SSF55785">
    <property type="entry name" value="PYP-like sensor domain (PAS domain)"/>
    <property type="match status" value="1"/>
</dbReference>
<dbReference type="PROSITE" id="PS51371">
    <property type="entry name" value="CBS"/>
    <property type="match status" value="2"/>
</dbReference>
<dbReference type="Pfam" id="PF00158">
    <property type="entry name" value="Sigma54_activat"/>
    <property type="match status" value="1"/>
</dbReference>
<dbReference type="Proteomes" id="UP000662904">
    <property type="component" value="Chromosome"/>
</dbReference>
<dbReference type="InterPro" id="IPR025944">
    <property type="entry name" value="Sigma_54_int_dom_CS"/>
</dbReference>
<dbReference type="PANTHER" id="PTHR32071:SF57">
    <property type="entry name" value="C4-DICARBOXYLATE TRANSPORT TRANSCRIPTIONAL REGULATORY PROTEIN DCTD"/>
    <property type="match status" value="1"/>
</dbReference>
<dbReference type="PRINTS" id="PR01590">
    <property type="entry name" value="HTHFIS"/>
</dbReference>
<keyword evidence="2" id="KW-0067">ATP-binding</keyword>
<dbReference type="CDD" id="cd00130">
    <property type="entry name" value="PAS"/>
    <property type="match status" value="1"/>
</dbReference>
<evidence type="ECO:0000256" key="5">
    <source>
        <dbReference type="ARBA" id="ARBA00023163"/>
    </source>
</evidence>
<dbReference type="SMART" id="SM00116">
    <property type="entry name" value="CBS"/>
    <property type="match status" value="2"/>
</dbReference>
<dbReference type="InterPro" id="IPR002078">
    <property type="entry name" value="Sigma_54_int"/>
</dbReference>
<evidence type="ECO:0000313" key="11">
    <source>
        <dbReference type="Proteomes" id="UP000662904"/>
    </source>
</evidence>
<keyword evidence="1" id="KW-0547">Nucleotide-binding</keyword>
<dbReference type="Gene3D" id="1.10.8.60">
    <property type="match status" value="1"/>
</dbReference>
<dbReference type="AlphaFoldDB" id="A0A8A0RL82"/>
<feature type="domain" description="Sigma-54 factor interaction" evidence="7">
    <location>
        <begin position="280"/>
        <end position="509"/>
    </location>
</feature>
<dbReference type="Pfam" id="PF02954">
    <property type="entry name" value="HTH_8"/>
    <property type="match status" value="1"/>
</dbReference>
<dbReference type="RefSeq" id="WP_206706515.1">
    <property type="nucleotide sequence ID" value="NZ_CP059066.1"/>
</dbReference>
<dbReference type="InterPro" id="IPR027417">
    <property type="entry name" value="P-loop_NTPase"/>
</dbReference>
<dbReference type="InterPro" id="IPR000014">
    <property type="entry name" value="PAS"/>
</dbReference>
<evidence type="ECO:0000259" key="8">
    <source>
        <dbReference type="PROSITE" id="PS50112"/>
    </source>
</evidence>
<evidence type="ECO:0000313" key="10">
    <source>
        <dbReference type="EMBL" id="QSQ09155.1"/>
    </source>
</evidence>
<dbReference type="Gene3D" id="3.10.580.10">
    <property type="entry name" value="CBS-domain"/>
    <property type="match status" value="1"/>
</dbReference>
<keyword evidence="11" id="KW-1185">Reference proteome</keyword>
<reference evidence="10" key="1">
    <citation type="submission" date="2020-07" db="EMBL/GenBank/DDBJ databases">
        <title>Koleobacter methoxysyntrophicus gen. nov., sp. nov., a novel anaerobic bacterium isolated from deep subsurface oil field and proposal of Koleobacterales ord. nov. in the phylum Firmicutes.</title>
        <authorList>
            <person name="Sakamoto S."/>
            <person name="Tamaki H."/>
        </authorList>
    </citation>
    <scope>NUCLEOTIDE SEQUENCE</scope>
    <source>
        <strain evidence="10">NRmbB1</strain>
    </source>
</reference>
<evidence type="ECO:0000259" key="7">
    <source>
        <dbReference type="PROSITE" id="PS50045"/>
    </source>
</evidence>
<dbReference type="KEGG" id="kme:H0A61_01514"/>
<keyword evidence="3" id="KW-0805">Transcription regulation</keyword>
<evidence type="ECO:0000259" key="9">
    <source>
        <dbReference type="PROSITE" id="PS51371"/>
    </source>
</evidence>
<dbReference type="PROSITE" id="PS50045">
    <property type="entry name" value="SIGMA54_INTERACT_4"/>
    <property type="match status" value="1"/>
</dbReference>
<evidence type="ECO:0000256" key="2">
    <source>
        <dbReference type="ARBA" id="ARBA00022840"/>
    </source>
</evidence>
<dbReference type="EMBL" id="CP059066">
    <property type="protein sequence ID" value="QSQ09155.1"/>
    <property type="molecule type" value="Genomic_DNA"/>
</dbReference>
<dbReference type="SMART" id="SM00091">
    <property type="entry name" value="PAS"/>
    <property type="match status" value="1"/>
</dbReference>
<evidence type="ECO:0000256" key="1">
    <source>
        <dbReference type="ARBA" id="ARBA00022741"/>
    </source>
</evidence>
<proteinExistence type="predicted"/>
<keyword evidence="6" id="KW-0129">CBS domain</keyword>
<dbReference type="InterPro" id="IPR025943">
    <property type="entry name" value="Sigma_54_int_dom_ATP-bd_2"/>
</dbReference>
<keyword evidence="4" id="KW-0238">DNA-binding</keyword>
<dbReference type="InterPro" id="IPR025662">
    <property type="entry name" value="Sigma_54_int_dom_ATP-bd_1"/>
</dbReference>
<dbReference type="Gene3D" id="1.10.10.60">
    <property type="entry name" value="Homeodomain-like"/>
    <property type="match status" value="1"/>
</dbReference>
<accession>A0A8A0RL82</accession>
<evidence type="ECO:0000256" key="4">
    <source>
        <dbReference type="ARBA" id="ARBA00023125"/>
    </source>
</evidence>
<dbReference type="PANTHER" id="PTHR32071">
    <property type="entry name" value="TRANSCRIPTIONAL REGULATORY PROTEIN"/>
    <property type="match status" value="1"/>
</dbReference>